<dbReference type="GO" id="GO:0003729">
    <property type="term" value="F:mRNA binding"/>
    <property type="evidence" value="ECO:0007669"/>
    <property type="project" value="TreeGrafter"/>
</dbReference>
<dbReference type="SUPFAM" id="SSF54791">
    <property type="entry name" value="Eukaryotic type KH-domain (KH-domain type I)"/>
    <property type="match status" value="1"/>
</dbReference>
<sequence>MRISWADLAANSAAKTSNLTAPSRPVYVPPHLRNRGASPAPNNNERSRAPNGWGNQRDRREVNPFEDEVEEEQENWGINFDAYEEIPVETSGENVPPPVNTFAEIDLGEALHHNIRRSNKVTKVVTEDRTEQEEERVLQLFRFTFYAFEQTNTYNTKQEMRYDAGKGNSVLISYLSLASTPTQRERFAFVFQFLLCSSIYETAKDQRQITVHKGYPRRLVIINKLEESLSSSIAANICDAAGVTEYSLNKALRNSVRCILMADDKRMSAEIDSTSAPEPLKMSGTSSAATTSGQKLSIFAAKSGFVIPKNKLSGSLVPIFRGAKKHGLTGAINEESSKQIERRSKWGPDLTQDATVRRGKALALQIRVDQITKQLESEKLEVVNTQNLPLVAENPDQSKSGHQINSKKSEMLELEKQEAIGEILKLDPSYKPPRGFKPLLKEASIPLPVQEYPGYNFVGLIYGSEGDNKKQLEKETGAKIKIHGTKADSGEKGEIRPGTDIQCCYNEMHVNISADSFEKVDAATSIIELLVTSLTGNLAAGSTPSISVSRDNIHVLSQSQEGPSSHADSLSLESQLVLEPVAVTQMQGDNFKCSSPWFSASHTPEFALSCSVDLPNPLDIARAAHFPSQTSNTVSSFGAQPGNVAGFQPTIPSQHISMKAPLARQILQYSHMTQTSPLGHIGPPRNPSIVSVQNLSTPSNASLSFPVTLSQPTPIGQLQTSVSSMHLPISGISPSPIPNQPMTHLGVSFGQNEAPGTVKMSVGPNNMGPMAPPGRLVSVHQQPDVSFKPPQSNMSMMLRSASFPPHQVGISPGPPSPLRPMLVPIPAPTHSSVNNLSRPVSFPSPGISPSLPLPQQAGIPNSVSGVAPYQPRVKPPVSATSKSVNFTFQSHPPNTDYGQVVSGPNSQVAQEPPSGPRPPPFGFALPDQPLQMFPRTQFPGQVDQAIPIGGRSGSISNSIPAPRHAAFPYAGQHAPRSAVPQMGMKNFISAPHIPNLTSTGAQRGRSIRQSYPGQTARPDIPMLPNHFVNNPPLASGKLAYAADQIYDPFSPTSAPPQQTGNPGK</sequence>
<dbReference type="GO" id="GO:0048024">
    <property type="term" value="P:regulation of mRNA splicing, via spliceosome"/>
    <property type="evidence" value="ECO:0007669"/>
    <property type="project" value="TreeGrafter"/>
</dbReference>
<feature type="compositionally biased region" description="Polar residues" evidence="3">
    <location>
        <begin position="995"/>
        <end position="1013"/>
    </location>
</feature>
<dbReference type="Proteomes" id="UP001386955">
    <property type="component" value="Unassembled WGS sequence"/>
</dbReference>
<accession>A0AAN9S2R4</accession>
<reference evidence="5 6" key="1">
    <citation type="submission" date="2024-01" db="EMBL/GenBank/DDBJ databases">
        <title>The genomes of 5 underutilized Papilionoideae crops provide insights into root nodulation and disease resistanc.</title>
        <authorList>
            <person name="Jiang F."/>
        </authorList>
    </citation>
    <scope>NUCLEOTIDE SEQUENCE [LARGE SCALE GENOMIC DNA]</scope>
    <source>
        <strain evidence="5">DUOXIRENSHENG_FW03</strain>
        <tissue evidence="5">Leaves</tissue>
    </source>
</reference>
<dbReference type="GO" id="GO:0005634">
    <property type="term" value="C:nucleus"/>
    <property type="evidence" value="ECO:0007669"/>
    <property type="project" value="TreeGrafter"/>
</dbReference>
<evidence type="ECO:0000259" key="4">
    <source>
        <dbReference type="SMART" id="SM00322"/>
    </source>
</evidence>
<evidence type="ECO:0000256" key="2">
    <source>
        <dbReference type="PROSITE-ProRule" id="PRU00117"/>
    </source>
</evidence>
<comment type="caution">
    <text evidence="5">The sequence shown here is derived from an EMBL/GenBank/DDBJ whole genome shotgun (WGS) entry which is preliminary data.</text>
</comment>
<dbReference type="InterPro" id="IPR047086">
    <property type="entry name" value="SF1-HH_sf"/>
</dbReference>
<dbReference type="EMBL" id="JAYMYS010000007">
    <property type="protein sequence ID" value="KAK7387626.1"/>
    <property type="molecule type" value="Genomic_DNA"/>
</dbReference>
<dbReference type="AlphaFoldDB" id="A0AAN9S2R4"/>
<proteinExistence type="predicted"/>
<name>A0AAN9S2R4_PSOTE</name>
<feature type="domain" description="K Homology" evidence="4">
    <location>
        <begin position="439"/>
        <end position="532"/>
    </location>
</feature>
<keyword evidence="6" id="KW-1185">Reference proteome</keyword>
<organism evidence="5 6">
    <name type="scientific">Psophocarpus tetragonolobus</name>
    <name type="common">Winged bean</name>
    <name type="synonym">Dolichos tetragonolobus</name>
    <dbReference type="NCBI Taxonomy" id="3891"/>
    <lineage>
        <taxon>Eukaryota</taxon>
        <taxon>Viridiplantae</taxon>
        <taxon>Streptophyta</taxon>
        <taxon>Embryophyta</taxon>
        <taxon>Tracheophyta</taxon>
        <taxon>Spermatophyta</taxon>
        <taxon>Magnoliopsida</taxon>
        <taxon>eudicotyledons</taxon>
        <taxon>Gunneridae</taxon>
        <taxon>Pentapetalae</taxon>
        <taxon>rosids</taxon>
        <taxon>fabids</taxon>
        <taxon>Fabales</taxon>
        <taxon>Fabaceae</taxon>
        <taxon>Papilionoideae</taxon>
        <taxon>50 kb inversion clade</taxon>
        <taxon>NPAAA clade</taxon>
        <taxon>indigoferoid/millettioid clade</taxon>
        <taxon>Phaseoleae</taxon>
        <taxon>Psophocarpus</taxon>
    </lineage>
</organism>
<dbReference type="FunFam" id="3.30.1370.10:FF:000097">
    <property type="entry name" value="Splicing factor-like protein 1 isoform A"/>
    <property type="match status" value="1"/>
</dbReference>
<dbReference type="PANTHER" id="PTHR11208:SF98">
    <property type="entry name" value="RNA-BINDING KH DOMAIN-CONTAINING PROTEIN"/>
    <property type="match status" value="1"/>
</dbReference>
<evidence type="ECO:0000256" key="3">
    <source>
        <dbReference type="SAM" id="MobiDB-lite"/>
    </source>
</evidence>
<dbReference type="Pfam" id="PF22675">
    <property type="entry name" value="KH-I_KHDC4-BBP"/>
    <property type="match status" value="1"/>
</dbReference>
<dbReference type="SMART" id="SM00322">
    <property type="entry name" value="KH"/>
    <property type="match status" value="1"/>
</dbReference>
<dbReference type="PROSITE" id="PS50084">
    <property type="entry name" value="KH_TYPE_1"/>
    <property type="match status" value="1"/>
</dbReference>
<evidence type="ECO:0000256" key="1">
    <source>
        <dbReference type="ARBA" id="ARBA00022884"/>
    </source>
</evidence>
<gene>
    <name evidence="5" type="ORF">VNO78_28551</name>
</gene>
<dbReference type="PANTHER" id="PTHR11208">
    <property type="entry name" value="RNA-BINDING PROTEIN RELATED"/>
    <property type="match status" value="1"/>
</dbReference>
<feature type="region of interest" description="Disordered" evidence="3">
    <location>
        <begin position="889"/>
        <end position="921"/>
    </location>
</feature>
<evidence type="ECO:0000313" key="6">
    <source>
        <dbReference type="Proteomes" id="UP001386955"/>
    </source>
</evidence>
<keyword evidence="1 2" id="KW-0694">RNA-binding</keyword>
<dbReference type="InterPro" id="IPR055256">
    <property type="entry name" value="KH_1_KHDC4/BBP-like"/>
</dbReference>
<feature type="compositionally biased region" description="Polar residues" evidence="3">
    <location>
        <begin position="889"/>
        <end position="909"/>
    </location>
</feature>
<dbReference type="Gene3D" id="6.10.140.1790">
    <property type="match status" value="1"/>
</dbReference>
<dbReference type="Gene3D" id="3.30.1370.10">
    <property type="entry name" value="K Homology domain, type 1"/>
    <property type="match status" value="1"/>
</dbReference>
<dbReference type="InterPro" id="IPR036612">
    <property type="entry name" value="KH_dom_type_1_sf"/>
</dbReference>
<feature type="region of interest" description="Disordered" evidence="3">
    <location>
        <begin position="11"/>
        <end position="59"/>
    </location>
</feature>
<evidence type="ECO:0000313" key="5">
    <source>
        <dbReference type="EMBL" id="KAK7387626.1"/>
    </source>
</evidence>
<protein>
    <recommendedName>
        <fullName evidence="4">K Homology domain-containing protein</fullName>
    </recommendedName>
</protein>
<feature type="region of interest" description="Disordered" evidence="3">
    <location>
        <begin position="995"/>
        <end position="1022"/>
    </location>
</feature>
<dbReference type="InterPro" id="IPR004087">
    <property type="entry name" value="KH_dom"/>
</dbReference>
<dbReference type="InterPro" id="IPR045071">
    <property type="entry name" value="BBP-like"/>
</dbReference>